<dbReference type="HOGENOM" id="CLU_2850694_0_0_1"/>
<dbReference type="InParanoid" id="A0A067NT31"/>
<protein>
    <submittedName>
        <fullName evidence="1">Uncharacterized protein</fullName>
    </submittedName>
</protein>
<evidence type="ECO:0000313" key="1">
    <source>
        <dbReference type="EMBL" id="KDQ27247.1"/>
    </source>
</evidence>
<dbReference type="VEuPathDB" id="FungiDB:PLEOSDRAFT_1071076"/>
<evidence type="ECO:0000313" key="2">
    <source>
        <dbReference type="Proteomes" id="UP000027073"/>
    </source>
</evidence>
<dbReference type="AlphaFoldDB" id="A0A067NT31"/>
<reference evidence="2" key="1">
    <citation type="journal article" date="2014" name="Proc. Natl. Acad. Sci. U.S.A.">
        <title>Extensive sampling of basidiomycete genomes demonstrates inadequacy of the white-rot/brown-rot paradigm for wood decay fungi.</title>
        <authorList>
            <person name="Riley R."/>
            <person name="Salamov A.A."/>
            <person name="Brown D.W."/>
            <person name="Nagy L.G."/>
            <person name="Floudas D."/>
            <person name="Held B.W."/>
            <person name="Levasseur A."/>
            <person name="Lombard V."/>
            <person name="Morin E."/>
            <person name="Otillar R."/>
            <person name="Lindquist E.A."/>
            <person name="Sun H."/>
            <person name="LaButti K.M."/>
            <person name="Schmutz J."/>
            <person name="Jabbour D."/>
            <person name="Luo H."/>
            <person name="Baker S.E."/>
            <person name="Pisabarro A.G."/>
            <person name="Walton J.D."/>
            <person name="Blanchette R.A."/>
            <person name="Henrissat B."/>
            <person name="Martin F."/>
            <person name="Cullen D."/>
            <person name="Hibbett D.S."/>
            <person name="Grigoriev I.V."/>
        </authorList>
    </citation>
    <scope>NUCLEOTIDE SEQUENCE [LARGE SCALE GENOMIC DNA]</scope>
    <source>
        <strain evidence="2">PC15</strain>
    </source>
</reference>
<dbReference type="EMBL" id="KL198008">
    <property type="protein sequence ID" value="KDQ27247.1"/>
    <property type="molecule type" value="Genomic_DNA"/>
</dbReference>
<accession>A0A067NT31</accession>
<name>A0A067NT31_PLEO1</name>
<dbReference type="Proteomes" id="UP000027073">
    <property type="component" value="Unassembled WGS sequence"/>
</dbReference>
<organism evidence="1 2">
    <name type="scientific">Pleurotus ostreatus (strain PC15)</name>
    <name type="common">Oyster mushroom</name>
    <dbReference type="NCBI Taxonomy" id="1137138"/>
    <lineage>
        <taxon>Eukaryota</taxon>
        <taxon>Fungi</taxon>
        <taxon>Dikarya</taxon>
        <taxon>Basidiomycota</taxon>
        <taxon>Agaricomycotina</taxon>
        <taxon>Agaricomycetes</taxon>
        <taxon>Agaricomycetidae</taxon>
        <taxon>Agaricales</taxon>
        <taxon>Pleurotineae</taxon>
        <taxon>Pleurotaceae</taxon>
        <taxon>Pleurotus</taxon>
    </lineage>
</organism>
<proteinExistence type="predicted"/>
<gene>
    <name evidence="1" type="ORF">PLEOSDRAFT_1071076</name>
</gene>
<sequence length="65" mass="7519">MVQEWRCMRMYFIRLSLGRHYAEKKAREVSDIGETGGSTALRLGEWMRGDHWGQRACSMQGAGRL</sequence>